<keyword evidence="3" id="KW-1185">Reference proteome</keyword>
<protein>
    <submittedName>
        <fullName evidence="2">Uncharacterized protein</fullName>
    </submittedName>
</protein>
<evidence type="ECO:0000313" key="3">
    <source>
        <dbReference type="Proteomes" id="UP000799753"/>
    </source>
</evidence>
<dbReference type="EMBL" id="MU006779">
    <property type="protein sequence ID" value="KAF2643783.1"/>
    <property type="molecule type" value="Genomic_DNA"/>
</dbReference>
<feature type="compositionally biased region" description="Basic and acidic residues" evidence="1">
    <location>
        <begin position="53"/>
        <end position="65"/>
    </location>
</feature>
<name>A0A6A6SAK6_9PLEO</name>
<feature type="region of interest" description="Disordered" evidence="1">
    <location>
        <begin position="40"/>
        <end position="150"/>
    </location>
</feature>
<evidence type="ECO:0000313" key="2">
    <source>
        <dbReference type="EMBL" id="KAF2643783.1"/>
    </source>
</evidence>
<reference evidence="2" key="1">
    <citation type="journal article" date="2020" name="Stud. Mycol.">
        <title>101 Dothideomycetes genomes: a test case for predicting lifestyles and emergence of pathogens.</title>
        <authorList>
            <person name="Haridas S."/>
            <person name="Albert R."/>
            <person name="Binder M."/>
            <person name="Bloem J."/>
            <person name="Labutti K."/>
            <person name="Salamov A."/>
            <person name="Andreopoulos B."/>
            <person name="Baker S."/>
            <person name="Barry K."/>
            <person name="Bills G."/>
            <person name="Bluhm B."/>
            <person name="Cannon C."/>
            <person name="Castanera R."/>
            <person name="Culley D."/>
            <person name="Daum C."/>
            <person name="Ezra D."/>
            <person name="Gonzalez J."/>
            <person name="Henrissat B."/>
            <person name="Kuo A."/>
            <person name="Liang C."/>
            <person name="Lipzen A."/>
            <person name="Lutzoni F."/>
            <person name="Magnuson J."/>
            <person name="Mondo S."/>
            <person name="Nolan M."/>
            <person name="Ohm R."/>
            <person name="Pangilinan J."/>
            <person name="Park H.-J."/>
            <person name="Ramirez L."/>
            <person name="Alfaro M."/>
            <person name="Sun H."/>
            <person name="Tritt A."/>
            <person name="Yoshinaga Y."/>
            <person name="Zwiers L.-H."/>
            <person name="Turgeon B."/>
            <person name="Goodwin S."/>
            <person name="Spatafora J."/>
            <person name="Crous P."/>
            <person name="Grigoriev I."/>
        </authorList>
    </citation>
    <scope>NUCLEOTIDE SEQUENCE</scope>
    <source>
        <strain evidence="2">CBS 473.64</strain>
    </source>
</reference>
<sequence length="150" mass="17007">MSRKFQGWANRQRHRRRDVSGPLFWQARWRCLIRHARSGATAGLGQRAQTRSQPRERLGEGRWAAEKGWGQQQGQQGQQRARQERAVTLPSSAAVEVTSRRAHSPPPVRLSRTFQVVPPPPFATSEQSVHYCCSQSTSPFRTTHPHPPPA</sequence>
<feature type="compositionally biased region" description="Low complexity" evidence="1">
    <location>
        <begin position="70"/>
        <end position="79"/>
    </location>
</feature>
<evidence type="ECO:0000256" key="1">
    <source>
        <dbReference type="SAM" id="MobiDB-lite"/>
    </source>
</evidence>
<gene>
    <name evidence="2" type="ORF">P280DRAFT_216634</name>
</gene>
<accession>A0A6A6SAK6</accession>
<organism evidence="2 3">
    <name type="scientific">Massarina eburnea CBS 473.64</name>
    <dbReference type="NCBI Taxonomy" id="1395130"/>
    <lineage>
        <taxon>Eukaryota</taxon>
        <taxon>Fungi</taxon>
        <taxon>Dikarya</taxon>
        <taxon>Ascomycota</taxon>
        <taxon>Pezizomycotina</taxon>
        <taxon>Dothideomycetes</taxon>
        <taxon>Pleosporomycetidae</taxon>
        <taxon>Pleosporales</taxon>
        <taxon>Massarineae</taxon>
        <taxon>Massarinaceae</taxon>
        <taxon>Massarina</taxon>
    </lineage>
</organism>
<proteinExistence type="predicted"/>
<feature type="compositionally biased region" description="Polar residues" evidence="1">
    <location>
        <begin position="124"/>
        <end position="141"/>
    </location>
</feature>
<dbReference type="Proteomes" id="UP000799753">
    <property type="component" value="Unassembled WGS sequence"/>
</dbReference>
<dbReference type="AlphaFoldDB" id="A0A6A6SAK6"/>